<dbReference type="OrthoDB" id="10504469at2759"/>
<protein>
    <submittedName>
        <fullName evidence="1">Uncharacterized protein</fullName>
    </submittedName>
</protein>
<comment type="caution">
    <text evidence="1">The sequence shown here is derived from an EMBL/GenBank/DDBJ whole genome shotgun (WGS) entry which is preliminary data.</text>
</comment>
<dbReference type="Proteomes" id="UP000276834">
    <property type="component" value="Unassembled WGS sequence"/>
</dbReference>
<name>A0A3L8S5N9_CHLGU</name>
<dbReference type="EMBL" id="QUSF01000062">
    <property type="protein sequence ID" value="RLV97053.1"/>
    <property type="molecule type" value="Genomic_DNA"/>
</dbReference>
<dbReference type="AlphaFoldDB" id="A0A3L8S5N9"/>
<proteinExistence type="predicted"/>
<organism evidence="1 2">
    <name type="scientific">Chloebia gouldiae</name>
    <name type="common">Gouldian finch</name>
    <name type="synonym">Erythrura gouldiae</name>
    <dbReference type="NCBI Taxonomy" id="44316"/>
    <lineage>
        <taxon>Eukaryota</taxon>
        <taxon>Metazoa</taxon>
        <taxon>Chordata</taxon>
        <taxon>Craniata</taxon>
        <taxon>Vertebrata</taxon>
        <taxon>Euteleostomi</taxon>
        <taxon>Archelosauria</taxon>
        <taxon>Archosauria</taxon>
        <taxon>Dinosauria</taxon>
        <taxon>Saurischia</taxon>
        <taxon>Theropoda</taxon>
        <taxon>Coelurosauria</taxon>
        <taxon>Aves</taxon>
        <taxon>Neognathae</taxon>
        <taxon>Neoaves</taxon>
        <taxon>Telluraves</taxon>
        <taxon>Australaves</taxon>
        <taxon>Passeriformes</taxon>
        <taxon>Passeroidea</taxon>
        <taxon>Passeridae</taxon>
        <taxon>Chloebia</taxon>
    </lineage>
</organism>
<keyword evidence="2" id="KW-1185">Reference proteome</keyword>
<gene>
    <name evidence="1" type="ORF">DV515_00012137</name>
</gene>
<evidence type="ECO:0000313" key="1">
    <source>
        <dbReference type="EMBL" id="RLV97053.1"/>
    </source>
</evidence>
<reference evidence="1 2" key="1">
    <citation type="journal article" date="2018" name="Proc. R. Soc. B">
        <title>A non-coding region near Follistatin controls head colour polymorphism in the Gouldian finch.</title>
        <authorList>
            <person name="Toomey M.B."/>
            <person name="Marques C.I."/>
            <person name="Andrade P."/>
            <person name="Araujo P.M."/>
            <person name="Sabatino S."/>
            <person name="Gazda M.A."/>
            <person name="Afonso S."/>
            <person name="Lopes R.J."/>
            <person name="Corbo J.C."/>
            <person name="Carneiro M."/>
        </authorList>
    </citation>
    <scope>NUCLEOTIDE SEQUENCE [LARGE SCALE GENOMIC DNA]</scope>
    <source>
        <strain evidence="1">Red01</strain>
        <tissue evidence="1">Muscle</tissue>
    </source>
</reference>
<evidence type="ECO:0000313" key="2">
    <source>
        <dbReference type="Proteomes" id="UP000276834"/>
    </source>
</evidence>
<sequence>MDVKFFSPDLEITPSLFILMVLPLQENLTLDSYGVSSEGWTGSSVKFLLVLLHLLTEEQSHRGGNIINILHKAEKIVEEGEKFVHFLYSGKTNTTRLGTVMKHDCAIIQGLSFKIFQIWTCFDFIAKSCKNSANSKANVSENRWHFQYLKPGQILKRLYNQTGEHILSAPYPVFRFTGQMMFCTCAGILQKDFLW</sequence>
<accession>A0A3L8S5N9</accession>